<dbReference type="NCBIfam" id="NF008397">
    <property type="entry name" value="PRK11195.1"/>
    <property type="match status" value="1"/>
</dbReference>
<dbReference type="RefSeq" id="WP_078003114.1">
    <property type="nucleotide sequence ID" value="NZ_MRUL01000008.1"/>
</dbReference>
<feature type="transmembrane region" description="Helical" evidence="9">
    <location>
        <begin position="257"/>
        <end position="278"/>
    </location>
</feature>
<proteinExistence type="inferred from homology"/>
<dbReference type="STRING" id="1926881.BTJ39_12905"/>
<dbReference type="SUPFAM" id="SSF103473">
    <property type="entry name" value="MFS general substrate transporter"/>
    <property type="match status" value="1"/>
</dbReference>
<comment type="caution">
    <text evidence="10">The sequence shown here is derived from an EMBL/GenBank/DDBJ whole genome shotgun (WGS) entry which is preliminary data.</text>
</comment>
<accession>A0A1S8YKJ3</accession>
<evidence type="ECO:0000256" key="9">
    <source>
        <dbReference type="HAMAP-Rule" id="MF_01585"/>
    </source>
</evidence>
<comment type="similarity">
    <text evidence="9">Belongs to the major facilitator superfamily. LplT (TC 2.A.1.42) family.</text>
</comment>
<feature type="transmembrane region" description="Helical" evidence="9">
    <location>
        <begin position="349"/>
        <end position="366"/>
    </location>
</feature>
<dbReference type="Gene3D" id="1.20.1250.20">
    <property type="entry name" value="MFS general substrate transporter like domains"/>
    <property type="match status" value="1"/>
</dbReference>
<evidence type="ECO:0000256" key="6">
    <source>
        <dbReference type="ARBA" id="ARBA00022989"/>
    </source>
</evidence>
<evidence type="ECO:0000256" key="7">
    <source>
        <dbReference type="ARBA" id="ARBA00023055"/>
    </source>
</evidence>
<dbReference type="GO" id="GO:0005886">
    <property type="term" value="C:plasma membrane"/>
    <property type="evidence" value="ECO:0007669"/>
    <property type="project" value="UniProtKB-SubCell"/>
</dbReference>
<feature type="transmembrane region" description="Helical" evidence="9">
    <location>
        <begin position="93"/>
        <end position="117"/>
    </location>
</feature>
<reference evidence="10 11" key="1">
    <citation type="submission" date="2016-12" db="EMBL/GenBank/DDBJ databases">
        <title>Izhakiella australiana sp. nov. of genus Izhakiella isolated from Australian desert.</title>
        <authorList>
            <person name="Ji M."/>
        </authorList>
    </citation>
    <scope>NUCLEOTIDE SEQUENCE [LARGE SCALE GENOMIC DNA]</scope>
    <source>
        <strain evidence="10 11">D4N98</strain>
    </source>
</reference>
<feature type="transmembrane region" description="Helical" evidence="9">
    <location>
        <begin position="220"/>
        <end position="245"/>
    </location>
</feature>
<dbReference type="GO" id="GO:0051978">
    <property type="term" value="F:lysophospholipid:sodium symporter activity"/>
    <property type="evidence" value="ECO:0007669"/>
    <property type="project" value="InterPro"/>
</dbReference>
<keyword evidence="3 9" id="KW-1003">Cell membrane</keyword>
<dbReference type="PANTHER" id="PTHR43266">
    <property type="entry name" value="MACROLIDE-EFFLUX PROTEIN"/>
    <property type="match status" value="1"/>
</dbReference>
<dbReference type="EMBL" id="MRUL01000008">
    <property type="protein sequence ID" value="OON39550.1"/>
    <property type="molecule type" value="Genomic_DNA"/>
</dbReference>
<keyword evidence="4" id="KW-0997">Cell inner membrane</keyword>
<sequence>MSDFDPAKTALISRPMLAVMTAQFLSAFGDNALLFATLALLKQQFWPDWSQPILQIVFVATYILLAPFVGQIADSFSKGRVMMFSNGLKLLGALIICFGFNPFLGYSLVGVGAAAYSPAKYGILTELTRDELLVKANGLMEASTIAAILLGSVAGGVLADFNLLSALAACVIAYGLAVAANILIPRLQAARPARSWRPREMSAQFFSACRVLWQDGQTRFSLVGTSMFWGAGVTLRFLLVIWVPVALGVSDNKTPTLLNALVAVGIVLGAGLAARLVTLKTVARCMPAGILIGIAVSIFALQTNAYSAWLLLVIIGMLGGFFVVPLNALLQEIGKVKVGAGNAIAVQNLGENTAMLLMLGLYSLAIKLGAPPVATGVGFGVLFALAVGGLWLWQRRQSVRSLSR</sequence>
<dbReference type="InterPro" id="IPR036259">
    <property type="entry name" value="MFS_trans_sf"/>
</dbReference>
<dbReference type="PANTHER" id="PTHR43266:SF2">
    <property type="entry name" value="MAJOR FACILITATOR SUPERFAMILY (MFS) PROFILE DOMAIN-CONTAINING PROTEIN"/>
    <property type="match status" value="1"/>
</dbReference>
<dbReference type="InterPro" id="IPR011701">
    <property type="entry name" value="MFS"/>
</dbReference>
<feature type="transmembrane region" description="Helical" evidence="9">
    <location>
        <begin position="285"/>
        <end position="302"/>
    </location>
</feature>
<keyword evidence="5 9" id="KW-0812">Transmembrane</keyword>
<comment type="function">
    <text evidence="9">Catalyzes the facilitated diffusion of 2-acyl-glycero-3-phosphoethanolamine (2-acyl-GPE) into the cell.</text>
</comment>
<keyword evidence="2 9" id="KW-0813">Transport</keyword>
<keyword evidence="8 9" id="KW-0472">Membrane</keyword>
<evidence type="ECO:0000256" key="5">
    <source>
        <dbReference type="ARBA" id="ARBA00022692"/>
    </source>
</evidence>
<feature type="transmembrane region" description="Helical" evidence="9">
    <location>
        <begin position="308"/>
        <end position="329"/>
    </location>
</feature>
<dbReference type="CDD" id="cd06173">
    <property type="entry name" value="MFS_MefA_like"/>
    <property type="match status" value="1"/>
</dbReference>
<dbReference type="Proteomes" id="UP000190667">
    <property type="component" value="Unassembled WGS sequence"/>
</dbReference>
<keyword evidence="7 9" id="KW-0445">Lipid transport</keyword>
<dbReference type="InterPro" id="IPR023727">
    <property type="entry name" value="LysoPLipid__transptr_LplT"/>
</dbReference>
<feature type="transmembrane region" description="Helical" evidence="9">
    <location>
        <begin position="20"/>
        <end position="41"/>
    </location>
</feature>
<gene>
    <name evidence="9" type="primary">lplT</name>
    <name evidence="10" type="ORF">BTJ39_12905</name>
</gene>
<evidence type="ECO:0000313" key="11">
    <source>
        <dbReference type="Proteomes" id="UP000190667"/>
    </source>
</evidence>
<comment type="subcellular location">
    <subcellularLocation>
        <location evidence="1 9">Cell membrane</location>
        <topology evidence="1 9">Multi-pass membrane protein</topology>
    </subcellularLocation>
</comment>
<feature type="transmembrane region" description="Helical" evidence="9">
    <location>
        <begin position="138"/>
        <end position="158"/>
    </location>
</feature>
<evidence type="ECO:0000256" key="8">
    <source>
        <dbReference type="ARBA" id="ARBA00023136"/>
    </source>
</evidence>
<feature type="transmembrane region" description="Helical" evidence="9">
    <location>
        <begin position="372"/>
        <end position="393"/>
    </location>
</feature>
<organism evidence="10 11">
    <name type="scientific">Izhakiella australiensis</name>
    <dbReference type="NCBI Taxonomy" id="1926881"/>
    <lineage>
        <taxon>Bacteria</taxon>
        <taxon>Pseudomonadati</taxon>
        <taxon>Pseudomonadota</taxon>
        <taxon>Gammaproteobacteria</taxon>
        <taxon>Enterobacterales</taxon>
        <taxon>Erwiniaceae</taxon>
        <taxon>Izhakiella</taxon>
    </lineage>
</organism>
<evidence type="ECO:0000256" key="4">
    <source>
        <dbReference type="ARBA" id="ARBA00022519"/>
    </source>
</evidence>
<evidence type="ECO:0000313" key="10">
    <source>
        <dbReference type="EMBL" id="OON39550.1"/>
    </source>
</evidence>
<keyword evidence="11" id="KW-1185">Reference proteome</keyword>
<dbReference type="HAMAP" id="MF_01585">
    <property type="entry name" value="MFS_LplT"/>
    <property type="match status" value="1"/>
</dbReference>
<evidence type="ECO:0000256" key="1">
    <source>
        <dbReference type="ARBA" id="ARBA00004651"/>
    </source>
</evidence>
<dbReference type="Pfam" id="PF07690">
    <property type="entry name" value="MFS_1"/>
    <property type="match status" value="1"/>
</dbReference>
<feature type="transmembrane region" description="Helical" evidence="9">
    <location>
        <begin position="164"/>
        <end position="184"/>
    </location>
</feature>
<keyword evidence="6 9" id="KW-1133">Transmembrane helix</keyword>
<dbReference type="AlphaFoldDB" id="A0A1S8YKJ3"/>
<name>A0A1S8YKJ3_9GAMM</name>
<evidence type="ECO:0000256" key="3">
    <source>
        <dbReference type="ARBA" id="ARBA00022475"/>
    </source>
</evidence>
<evidence type="ECO:0000256" key="2">
    <source>
        <dbReference type="ARBA" id="ARBA00022448"/>
    </source>
</evidence>
<protein>
    <recommendedName>
        <fullName evidence="9">Lysophospholipid transporter LplT</fullName>
    </recommendedName>
</protein>
<feature type="transmembrane region" description="Helical" evidence="9">
    <location>
        <begin position="53"/>
        <end position="73"/>
    </location>
</feature>